<organism evidence="3 4">
    <name type="scientific">Candidatus Yonathbacteria bacterium RIFOXYD1_FULL_52_36</name>
    <dbReference type="NCBI Taxonomy" id="1802730"/>
    <lineage>
        <taxon>Bacteria</taxon>
        <taxon>Candidatus Yonathiibacteriota</taxon>
    </lineage>
</organism>
<feature type="modified residue" description="4-aspartylphosphate" evidence="1">
    <location>
        <position position="70"/>
    </location>
</feature>
<evidence type="ECO:0000313" key="4">
    <source>
        <dbReference type="Proteomes" id="UP000178168"/>
    </source>
</evidence>
<evidence type="ECO:0000259" key="2">
    <source>
        <dbReference type="PROSITE" id="PS50110"/>
    </source>
</evidence>
<dbReference type="InterPro" id="IPR001789">
    <property type="entry name" value="Sig_transdc_resp-reg_receiver"/>
</dbReference>
<keyword evidence="1" id="KW-0597">Phosphoprotein</keyword>
<reference evidence="3 4" key="1">
    <citation type="journal article" date="2016" name="Nat. Commun.">
        <title>Thousands of microbial genomes shed light on interconnected biogeochemical processes in an aquifer system.</title>
        <authorList>
            <person name="Anantharaman K."/>
            <person name="Brown C.T."/>
            <person name="Hug L.A."/>
            <person name="Sharon I."/>
            <person name="Castelle C.J."/>
            <person name="Probst A.J."/>
            <person name="Thomas B.C."/>
            <person name="Singh A."/>
            <person name="Wilkins M.J."/>
            <person name="Karaoz U."/>
            <person name="Brodie E.L."/>
            <person name="Williams K.H."/>
            <person name="Hubbard S.S."/>
            <person name="Banfield J.F."/>
        </authorList>
    </citation>
    <scope>NUCLEOTIDE SEQUENCE [LARGE SCALE GENOMIC DNA]</scope>
</reference>
<dbReference type="GO" id="GO:0000160">
    <property type="term" value="P:phosphorelay signal transduction system"/>
    <property type="evidence" value="ECO:0007669"/>
    <property type="project" value="InterPro"/>
</dbReference>
<comment type="caution">
    <text evidence="3">The sequence shown here is derived from an EMBL/GenBank/DDBJ whole genome shotgun (WGS) entry which is preliminary data.</text>
</comment>
<sequence length="139" mass="15064">MAEILNEINRKVRILLIEDSESVQVGYRRALEDIASLFPATNLIDARRELEGAVAAKKRGLPGFDFVVVDACIPVTSGEEVIDTPNTTSLVTEFRSKLGTVPFIAASSEPTFNDQLVAAGCGYISNKNDLRAVIVRLVA</sequence>
<accession>A0A1G2SM86</accession>
<dbReference type="AlphaFoldDB" id="A0A1G2SM86"/>
<gene>
    <name evidence="3" type="ORF">A2591_02790</name>
</gene>
<dbReference type="EMBL" id="MHUZ01000018">
    <property type="protein sequence ID" value="OHA85769.1"/>
    <property type="molecule type" value="Genomic_DNA"/>
</dbReference>
<dbReference type="Gene3D" id="3.40.50.2300">
    <property type="match status" value="1"/>
</dbReference>
<dbReference type="InterPro" id="IPR011006">
    <property type="entry name" value="CheY-like_superfamily"/>
</dbReference>
<dbReference type="STRING" id="1802730.A2591_02790"/>
<dbReference type="PROSITE" id="PS50110">
    <property type="entry name" value="RESPONSE_REGULATORY"/>
    <property type="match status" value="1"/>
</dbReference>
<dbReference type="Proteomes" id="UP000178168">
    <property type="component" value="Unassembled WGS sequence"/>
</dbReference>
<name>A0A1G2SM86_9BACT</name>
<dbReference type="SUPFAM" id="SSF52172">
    <property type="entry name" value="CheY-like"/>
    <property type="match status" value="1"/>
</dbReference>
<evidence type="ECO:0000313" key="3">
    <source>
        <dbReference type="EMBL" id="OHA85769.1"/>
    </source>
</evidence>
<feature type="domain" description="Response regulatory" evidence="2">
    <location>
        <begin position="13"/>
        <end position="139"/>
    </location>
</feature>
<proteinExistence type="predicted"/>
<evidence type="ECO:0000256" key="1">
    <source>
        <dbReference type="PROSITE-ProRule" id="PRU00169"/>
    </source>
</evidence>
<protein>
    <recommendedName>
        <fullName evidence="2">Response regulatory domain-containing protein</fullName>
    </recommendedName>
</protein>